<dbReference type="PANTHER" id="PTHR44200">
    <property type="entry name" value="DNAJ HOMOLOG SUBFAMILY C MEMBER 7"/>
    <property type="match status" value="1"/>
</dbReference>
<dbReference type="InterPro" id="IPR036869">
    <property type="entry name" value="J_dom_sf"/>
</dbReference>
<dbReference type="PROSITE" id="PS50005">
    <property type="entry name" value="TPR"/>
    <property type="match status" value="1"/>
</dbReference>
<dbReference type="SMART" id="SM00271">
    <property type="entry name" value="DnaJ"/>
    <property type="match status" value="1"/>
</dbReference>
<feature type="region of interest" description="Disordered" evidence="2">
    <location>
        <begin position="778"/>
        <end position="798"/>
    </location>
</feature>
<dbReference type="PANTHER" id="PTHR44200:SF1">
    <property type="entry name" value="DNAJ HOMOLOG SUBFAMILY C MEMBER 7"/>
    <property type="match status" value="1"/>
</dbReference>
<dbReference type="InterPro" id="IPR011990">
    <property type="entry name" value="TPR-like_helical_dom_sf"/>
</dbReference>
<accession>A0A836CNJ2</accession>
<proteinExistence type="predicted"/>
<feature type="region of interest" description="Disordered" evidence="2">
    <location>
        <begin position="811"/>
        <end position="860"/>
    </location>
</feature>
<dbReference type="CDD" id="cd06257">
    <property type="entry name" value="DnaJ"/>
    <property type="match status" value="1"/>
</dbReference>
<dbReference type="EMBL" id="JAFCMP010000043">
    <property type="protein sequence ID" value="KAG5189896.1"/>
    <property type="molecule type" value="Genomic_DNA"/>
</dbReference>
<dbReference type="PROSITE" id="PS50076">
    <property type="entry name" value="DNAJ_2"/>
    <property type="match status" value="1"/>
</dbReference>
<dbReference type="OrthoDB" id="18010at2759"/>
<sequence>MQNGGSISGGAFAALAGAANEGGAAITGSPARVPLGEQDLNSAAAAASRTAFSMGSKSQPQQQQQMMKTPRRGMQTPRRKDSEGAHSAARHGASSVGGSARRATGGKGIRAAVSWQDSLRGGSTPGPDTPSANPGFAGPAGFGLSGKTPVRTPAVAGTPMTLCTGGTGGGAGEQWSAGSSMDVTGCKSARPAGMGFSSPSGFGLGTSGRSSGRASSVRPMSLQERLASAKSPAAAAAKPAFGGSRHGSRDTDASESAAAADMPPPPPVGTHGGTSKGISPPKGGFSIGQREQKPSGRGKAKEHAGTRRGSSSAAAAAKPQAAPAAAAQGFTFDAREHAAAAAAAPLPPQAAAPSFCTDRAQELAHEAQALATVGRVTDALECLTRAIRVAPADWPYAATLYSGRGAGLIEQGRYEAAIVDLTEALRRDPRDARGFALLGRAHLLLGQFLDAETAYQQALTLAVGAAATDDGSSSAAVAEARAACSAGLDGAFRLRQHLAAADRAQAISPAHVLDAADAALAIAPRSAAAGVLRARALCALRRWRECVLSCELVCAAPPAAGGGGGGAPGAGPCTPWPEEGEGGAPLPPYAAALSMPEEAAKPYIRALRGAGRGAEARTAAAALLARAPAAAAWAREAVRAYDAADAAAAAAHAALAAGDWQTAADSAAAAVAADPDNDAANARLHCVSAAALLALRRAAAAAERCNAALALDAALREPLLLRARATEALGHHYDAVHAYRVYLGHCPGDAAAAAELRALEARIERAAAAAMCSGGGGATSRGGAAPGSGSSAQGGAPAGGFAFPGRKAAAGAAPARGAGGGGRATAQEQQQQQQPQQRASAKNASAGGGGSGSRAGKAGGAGMSYAVDTTDLYAVLGVTRSAERTAIRAAYRSLALLYHPDKNPDPRAAEVFKKVGEAYKTLTSPASKQAYDQKLGGPGGRGSGSAAPRYSYQR</sequence>
<feature type="compositionally biased region" description="Low complexity" evidence="2">
    <location>
        <begin position="787"/>
        <end position="798"/>
    </location>
</feature>
<comment type="caution">
    <text evidence="4">The sequence shown here is derived from an EMBL/GenBank/DDBJ whole genome shotgun (WGS) entry which is preliminary data.</text>
</comment>
<dbReference type="Pfam" id="PF00226">
    <property type="entry name" value="DnaJ"/>
    <property type="match status" value="1"/>
</dbReference>
<gene>
    <name evidence="4" type="ORF">JKP88DRAFT_300421</name>
</gene>
<feature type="repeat" description="TPR" evidence="1">
    <location>
        <begin position="398"/>
        <end position="431"/>
    </location>
</feature>
<evidence type="ECO:0000313" key="5">
    <source>
        <dbReference type="Proteomes" id="UP000664859"/>
    </source>
</evidence>
<feature type="region of interest" description="Disordered" evidence="2">
    <location>
        <begin position="924"/>
        <end position="954"/>
    </location>
</feature>
<keyword evidence="5" id="KW-1185">Reference proteome</keyword>
<dbReference type="InterPro" id="IPR052758">
    <property type="entry name" value="SRC_co-chaperone"/>
</dbReference>
<evidence type="ECO:0000256" key="2">
    <source>
        <dbReference type="SAM" id="MobiDB-lite"/>
    </source>
</evidence>
<feature type="compositionally biased region" description="Low complexity" evidence="2">
    <location>
        <begin position="85"/>
        <end position="103"/>
    </location>
</feature>
<feature type="region of interest" description="Disordered" evidence="2">
    <location>
        <begin position="23"/>
        <end position="149"/>
    </location>
</feature>
<feature type="compositionally biased region" description="Low complexity" evidence="2">
    <location>
        <begin position="207"/>
        <end position="218"/>
    </location>
</feature>
<dbReference type="Gene3D" id="1.10.287.110">
    <property type="entry name" value="DnaJ domain"/>
    <property type="match status" value="1"/>
</dbReference>
<dbReference type="SUPFAM" id="SSF48452">
    <property type="entry name" value="TPR-like"/>
    <property type="match status" value="2"/>
</dbReference>
<protein>
    <recommendedName>
        <fullName evidence="3">J domain-containing protein</fullName>
    </recommendedName>
</protein>
<feature type="compositionally biased region" description="Low complexity" evidence="2">
    <location>
        <begin position="313"/>
        <end position="322"/>
    </location>
</feature>
<dbReference type="InterPro" id="IPR001623">
    <property type="entry name" value="DnaJ_domain"/>
</dbReference>
<dbReference type="Proteomes" id="UP000664859">
    <property type="component" value="Unassembled WGS sequence"/>
</dbReference>
<name>A0A836CNJ2_9STRA</name>
<feature type="region of interest" description="Disordered" evidence="2">
    <location>
        <begin position="197"/>
        <end position="322"/>
    </location>
</feature>
<dbReference type="PRINTS" id="PR00625">
    <property type="entry name" value="JDOMAIN"/>
</dbReference>
<dbReference type="InterPro" id="IPR019734">
    <property type="entry name" value="TPR_rpt"/>
</dbReference>
<evidence type="ECO:0000313" key="4">
    <source>
        <dbReference type="EMBL" id="KAG5189896.1"/>
    </source>
</evidence>
<evidence type="ECO:0000259" key="3">
    <source>
        <dbReference type="PROSITE" id="PS50076"/>
    </source>
</evidence>
<feature type="domain" description="J" evidence="3">
    <location>
        <begin position="871"/>
        <end position="935"/>
    </location>
</feature>
<dbReference type="AlphaFoldDB" id="A0A836CNJ2"/>
<reference evidence="4" key="1">
    <citation type="submission" date="2021-02" db="EMBL/GenBank/DDBJ databases">
        <title>First Annotated Genome of the Yellow-green Alga Tribonema minus.</title>
        <authorList>
            <person name="Mahan K.M."/>
        </authorList>
    </citation>
    <scope>NUCLEOTIDE SEQUENCE</scope>
    <source>
        <strain evidence="4">UTEX B ZZ1240</strain>
    </source>
</reference>
<feature type="compositionally biased region" description="Basic and acidic residues" evidence="2">
    <location>
        <begin position="290"/>
        <end position="305"/>
    </location>
</feature>
<dbReference type="SMART" id="SM00028">
    <property type="entry name" value="TPR"/>
    <property type="match status" value="5"/>
</dbReference>
<feature type="compositionally biased region" description="Low complexity" evidence="2">
    <location>
        <begin position="824"/>
        <end position="845"/>
    </location>
</feature>
<feature type="compositionally biased region" description="Low complexity" evidence="2">
    <location>
        <begin position="944"/>
        <end position="954"/>
    </location>
</feature>
<feature type="compositionally biased region" description="Gly residues" evidence="2">
    <location>
        <begin position="846"/>
        <end position="860"/>
    </location>
</feature>
<keyword evidence="1" id="KW-0802">TPR repeat</keyword>
<organism evidence="4 5">
    <name type="scientific">Tribonema minus</name>
    <dbReference type="NCBI Taxonomy" id="303371"/>
    <lineage>
        <taxon>Eukaryota</taxon>
        <taxon>Sar</taxon>
        <taxon>Stramenopiles</taxon>
        <taxon>Ochrophyta</taxon>
        <taxon>PX clade</taxon>
        <taxon>Xanthophyceae</taxon>
        <taxon>Tribonematales</taxon>
        <taxon>Tribonemataceae</taxon>
        <taxon>Tribonema</taxon>
    </lineage>
</organism>
<dbReference type="Gene3D" id="1.25.40.10">
    <property type="entry name" value="Tetratricopeptide repeat domain"/>
    <property type="match status" value="2"/>
</dbReference>
<feature type="compositionally biased region" description="Low complexity" evidence="2">
    <location>
        <begin position="228"/>
        <end position="240"/>
    </location>
</feature>
<dbReference type="SUPFAM" id="SSF46565">
    <property type="entry name" value="Chaperone J-domain"/>
    <property type="match status" value="1"/>
</dbReference>
<evidence type="ECO:0000256" key="1">
    <source>
        <dbReference type="PROSITE-ProRule" id="PRU00339"/>
    </source>
</evidence>